<protein>
    <submittedName>
        <fullName evidence="1">Uncharacterized protein</fullName>
    </submittedName>
</protein>
<sequence>MTLFAGTPPIDNKVHTCEHALLTSLFIYCEIMIQRHFKILVPREVKACTMEAMTFFLLKELMMGKLSDPPL</sequence>
<dbReference type="EMBL" id="DF973903">
    <property type="protein sequence ID" value="GAU42196.1"/>
    <property type="molecule type" value="Genomic_DNA"/>
</dbReference>
<proteinExistence type="predicted"/>
<name>A0A2Z6NEK9_TRISU</name>
<evidence type="ECO:0000313" key="2">
    <source>
        <dbReference type="Proteomes" id="UP000242715"/>
    </source>
</evidence>
<accession>A0A2Z6NEK9</accession>
<keyword evidence="2" id="KW-1185">Reference proteome</keyword>
<organism evidence="1 2">
    <name type="scientific">Trifolium subterraneum</name>
    <name type="common">Subterranean clover</name>
    <dbReference type="NCBI Taxonomy" id="3900"/>
    <lineage>
        <taxon>Eukaryota</taxon>
        <taxon>Viridiplantae</taxon>
        <taxon>Streptophyta</taxon>
        <taxon>Embryophyta</taxon>
        <taxon>Tracheophyta</taxon>
        <taxon>Spermatophyta</taxon>
        <taxon>Magnoliopsida</taxon>
        <taxon>eudicotyledons</taxon>
        <taxon>Gunneridae</taxon>
        <taxon>Pentapetalae</taxon>
        <taxon>rosids</taxon>
        <taxon>fabids</taxon>
        <taxon>Fabales</taxon>
        <taxon>Fabaceae</taxon>
        <taxon>Papilionoideae</taxon>
        <taxon>50 kb inversion clade</taxon>
        <taxon>NPAAA clade</taxon>
        <taxon>Hologalegina</taxon>
        <taxon>IRL clade</taxon>
        <taxon>Trifolieae</taxon>
        <taxon>Trifolium</taxon>
    </lineage>
</organism>
<evidence type="ECO:0000313" key="1">
    <source>
        <dbReference type="EMBL" id="GAU42196.1"/>
    </source>
</evidence>
<reference evidence="2" key="1">
    <citation type="journal article" date="2017" name="Front. Plant Sci.">
        <title>Climate Clever Clovers: New Paradigm to Reduce the Environmental Footprint of Ruminants by Breeding Low Methanogenic Forages Utilizing Haplotype Variation.</title>
        <authorList>
            <person name="Kaur P."/>
            <person name="Appels R."/>
            <person name="Bayer P.E."/>
            <person name="Keeble-Gagnere G."/>
            <person name="Wang J."/>
            <person name="Hirakawa H."/>
            <person name="Shirasawa K."/>
            <person name="Vercoe P."/>
            <person name="Stefanova K."/>
            <person name="Durmic Z."/>
            <person name="Nichols P."/>
            <person name="Revell C."/>
            <person name="Isobe S.N."/>
            <person name="Edwards D."/>
            <person name="Erskine W."/>
        </authorList>
    </citation>
    <scope>NUCLEOTIDE SEQUENCE [LARGE SCALE GENOMIC DNA]</scope>
    <source>
        <strain evidence="2">cv. Daliak</strain>
    </source>
</reference>
<dbReference type="AlphaFoldDB" id="A0A2Z6NEK9"/>
<gene>
    <name evidence="1" type="ORF">TSUD_305410</name>
</gene>
<dbReference type="Proteomes" id="UP000242715">
    <property type="component" value="Unassembled WGS sequence"/>
</dbReference>